<keyword evidence="2" id="KW-0645">Protease</keyword>
<name>X0Z2J1_9ZZZZ</name>
<dbReference type="AlphaFoldDB" id="X0Z2J1"/>
<dbReference type="PANTHER" id="PTHR42776">
    <property type="entry name" value="SERINE PEPTIDASE S9 FAMILY MEMBER"/>
    <property type="match status" value="1"/>
</dbReference>
<dbReference type="Pfam" id="PF00326">
    <property type="entry name" value="Peptidase_S9"/>
    <property type="match status" value="1"/>
</dbReference>
<evidence type="ECO:0000256" key="1">
    <source>
        <dbReference type="ARBA" id="ARBA00010040"/>
    </source>
</evidence>
<gene>
    <name evidence="6" type="ORF">S01H4_00519</name>
</gene>
<proteinExistence type="inferred from homology"/>
<evidence type="ECO:0000313" key="6">
    <source>
        <dbReference type="EMBL" id="GAG63440.1"/>
    </source>
</evidence>
<organism evidence="6">
    <name type="scientific">marine sediment metagenome</name>
    <dbReference type="NCBI Taxonomy" id="412755"/>
    <lineage>
        <taxon>unclassified sequences</taxon>
        <taxon>metagenomes</taxon>
        <taxon>ecological metagenomes</taxon>
    </lineage>
</organism>
<dbReference type="GO" id="GO:0006508">
    <property type="term" value="P:proteolysis"/>
    <property type="evidence" value="ECO:0007669"/>
    <property type="project" value="UniProtKB-KW"/>
</dbReference>
<dbReference type="Gene3D" id="2.120.10.30">
    <property type="entry name" value="TolB, C-terminal domain"/>
    <property type="match status" value="2"/>
</dbReference>
<evidence type="ECO:0000256" key="4">
    <source>
        <dbReference type="ARBA" id="ARBA00022825"/>
    </source>
</evidence>
<dbReference type="SUPFAM" id="SSF82171">
    <property type="entry name" value="DPP6 N-terminal domain-like"/>
    <property type="match status" value="1"/>
</dbReference>
<dbReference type="InterPro" id="IPR011042">
    <property type="entry name" value="6-blade_b-propeller_TolB-like"/>
</dbReference>
<reference evidence="6" key="1">
    <citation type="journal article" date="2014" name="Front. Microbiol.">
        <title>High frequency of phylogenetically diverse reductive dehalogenase-homologous genes in deep subseafloor sedimentary metagenomes.</title>
        <authorList>
            <person name="Kawai M."/>
            <person name="Futagami T."/>
            <person name="Toyoda A."/>
            <person name="Takaki Y."/>
            <person name="Nishi S."/>
            <person name="Hori S."/>
            <person name="Arai W."/>
            <person name="Tsubouchi T."/>
            <person name="Morono Y."/>
            <person name="Uchiyama I."/>
            <person name="Ito T."/>
            <person name="Fujiyama A."/>
            <person name="Inagaki F."/>
            <person name="Takami H."/>
        </authorList>
    </citation>
    <scope>NUCLEOTIDE SEQUENCE</scope>
    <source>
        <strain evidence="6">Expedition CK06-06</strain>
    </source>
</reference>
<dbReference type="SUPFAM" id="SSF53474">
    <property type="entry name" value="alpha/beta-Hydrolases"/>
    <property type="match status" value="1"/>
</dbReference>
<dbReference type="InterPro" id="IPR029058">
    <property type="entry name" value="AB_hydrolase_fold"/>
</dbReference>
<dbReference type="FunFam" id="3.40.50.1820:FF:000028">
    <property type="entry name" value="S9 family peptidase"/>
    <property type="match status" value="1"/>
</dbReference>
<dbReference type="EMBL" id="BART01000073">
    <property type="protein sequence ID" value="GAG63440.1"/>
    <property type="molecule type" value="Genomic_DNA"/>
</dbReference>
<dbReference type="GO" id="GO:0004252">
    <property type="term" value="F:serine-type endopeptidase activity"/>
    <property type="evidence" value="ECO:0007669"/>
    <property type="project" value="TreeGrafter"/>
</dbReference>
<comment type="similarity">
    <text evidence="1">Belongs to the peptidase S9C family.</text>
</comment>
<evidence type="ECO:0000259" key="5">
    <source>
        <dbReference type="Pfam" id="PF00326"/>
    </source>
</evidence>
<comment type="caution">
    <text evidence="6">The sequence shown here is derived from an EMBL/GenBank/DDBJ whole genome shotgun (WGS) entry which is preliminary data.</text>
</comment>
<dbReference type="InterPro" id="IPR011659">
    <property type="entry name" value="WD40"/>
</dbReference>
<evidence type="ECO:0000256" key="3">
    <source>
        <dbReference type="ARBA" id="ARBA00022801"/>
    </source>
</evidence>
<dbReference type="Pfam" id="PF07676">
    <property type="entry name" value="PD40"/>
    <property type="match status" value="3"/>
</dbReference>
<accession>X0Z2J1</accession>
<keyword evidence="3" id="KW-0378">Hydrolase</keyword>
<evidence type="ECO:0000256" key="2">
    <source>
        <dbReference type="ARBA" id="ARBA00022670"/>
    </source>
</evidence>
<feature type="domain" description="Peptidase S9 prolyl oligopeptidase catalytic" evidence="5">
    <location>
        <begin position="462"/>
        <end position="671"/>
    </location>
</feature>
<protein>
    <recommendedName>
        <fullName evidence="5">Peptidase S9 prolyl oligopeptidase catalytic domain-containing protein</fullName>
    </recommendedName>
</protein>
<dbReference type="PANTHER" id="PTHR42776:SF27">
    <property type="entry name" value="DIPEPTIDYL PEPTIDASE FAMILY MEMBER 6"/>
    <property type="match status" value="1"/>
</dbReference>
<dbReference type="InterPro" id="IPR001375">
    <property type="entry name" value="Peptidase_S9_cat"/>
</dbReference>
<keyword evidence="4" id="KW-0720">Serine protease</keyword>
<dbReference type="Gene3D" id="3.40.50.1820">
    <property type="entry name" value="alpha/beta hydrolase"/>
    <property type="match status" value="1"/>
</dbReference>
<sequence length="675" mass="78325">MPTRKKQYISADDLYRFKLITDCQISPSGKHVVFCIQRVDRKTKKKYSNLWIVPTERGRAWQFTYGNQVDSQPKWSPDGKYIAFISNRDDEKQSQIYIIPFHGGEARKLTNLKGTISIFEWSPESKRIVCQFRKKDKDEIEREKDEQKKNLGIVSRHIKRIFYKLDATGTLPKERWHIWTIDIRTGKAKQLTKSDIYDDLEPHWSHDGKEIVFCSNHSKDPDLDPDAIDLFMISADGGELSKIKTPIGPKDKPTFSPDGKWIAYFGQEGKGKWWKNTYLWIVPVDSSKKAKNLTEKFDFDVSSTTINDMPGLLPLMPPIWSYNGNKIYFQVSQHGNTTLKSIALSGRKQSLQTVAGGKGVVGFYSFDNEQLKLAYFNANMTELGQVWIKDLNTKHSQKLTHINENLLRYRDLGEMEEVWFKGAANNDLQGWILKPPNFDESKKYPSILEIHGGPRVQYGNFFMHEFYFLAAQGYVVYFCNPRGSQGYGEEHSKAIWNNWGTVDYDDLMKWVDFIEKKPYIDAKRMGVTGGSYGGYMTNWIIGHTDRFKAAVTQRSVSNLISMYGSSDYNWAFQYELGNEPPWENIENYWRQSPMKYIGNVKTPTLIIHSEQDLRCVIEQGEQIFVALKKLGVDTEMVSFPEEPHGLSRSGRTDKRIERLNHMVDWFNRYVKENNK</sequence>